<gene>
    <name evidence="4" type="ORF">RYX45_25835</name>
</gene>
<feature type="non-terminal residue" evidence="4">
    <location>
        <position position="76"/>
    </location>
</feature>
<feature type="region of interest" description="Disordered" evidence="2">
    <location>
        <begin position="1"/>
        <end position="50"/>
    </location>
</feature>
<evidence type="ECO:0000313" key="4">
    <source>
        <dbReference type="EMBL" id="MDV2888586.1"/>
    </source>
</evidence>
<comment type="caution">
    <text evidence="4">The sequence shown here is derived from an EMBL/GenBank/DDBJ whole genome shotgun (WGS) entry which is preliminary data.</text>
</comment>
<dbReference type="Proteomes" id="UP001285636">
    <property type="component" value="Unassembled WGS sequence"/>
</dbReference>
<evidence type="ECO:0000259" key="3">
    <source>
        <dbReference type="PROSITE" id="PS51826"/>
    </source>
</evidence>
<dbReference type="EMBL" id="JAWJAY010001697">
    <property type="protein sequence ID" value="MDV2888586.1"/>
    <property type="molecule type" value="Genomic_DNA"/>
</dbReference>
<proteinExistence type="inferred from homology"/>
<feature type="non-terminal residue" evidence="4">
    <location>
        <position position="1"/>
    </location>
</feature>
<evidence type="ECO:0000313" key="5">
    <source>
        <dbReference type="Proteomes" id="UP001285636"/>
    </source>
</evidence>
<dbReference type="InterPro" id="IPR004167">
    <property type="entry name" value="PSBD"/>
</dbReference>
<evidence type="ECO:0000256" key="2">
    <source>
        <dbReference type="SAM" id="MobiDB-lite"/>
    </source>
</evidence>
<organism evidence="4 5">
    <name type="scientific">Alkalihalophilus pseudofirmus</name>
    <name type="common">Bacillus pseudofirmus</name>
    <dbReference type="NCBI Taxonomy" id="79885"/>
    <lineage>
        <taxon>Bacteria</taxon>
        <taxon>Bacillati</taxon>
        <taxon>Bacillota</taxon>
        <taxon>Bacilli</taxon>
        <taxon>Bacillales</taxon>
        <taxon>Bacillaceae</taxon>
        <taxon>Alkalihalophilus</taxon>
    </lineage>
</organism>
<dbReference type="GO" id="GO:0016746">
    <property type="term" value="F:acyltransferase activity"/>
    <property type="evidence" value="ECO:0007669"/>
    <property type="project" value="InterPro"/>
</dbReference>
<feature type="domain" description="Peripheral subunit-binding (PSBD)" evidence="3">
    <location>
        <begin position="58"/>
        <end position="76"/>
    </location>
</feature>
<dbReference type="InterPro" id="IPR036625">
    <property type="entry name" value="E3-bd_dom_sf"/>
</dbReference>
<evidence type="ECO:0000256" key="1">
    <source>
        <dbReference type="ARBA" id="ARBA00007317"/>
    </source>
</evidence>
<accession>A0AAJ2U6L5</accession>
<dbReference type="PROSITE" id="PS51826">
    <property type="entry name" value="PSBD"/>
    <property type="match status" value="1"/>
</dbReference>
<reference evidence="4" key="1">
    <citation type="submission" date="2023-10" db="EMBL/GenBank/DDBJ databases">
        <title>Screening of Alkalihalophilus pseudofirmusBZ-TG-HK211 and Its Alleviation of Salt Stress on Rapeseed Growth.</title>
        <authorList>
            <person name="Zhao B."/>
            <person name="Guo T."/>
        </authorList>
    </citation>
    <scope>NUCLEOTIDE SEQUENCE</scope>
    <source>
        <strain evidence="4">BZ-TG-HK211</strain>
    </source>
</reference>
<dbReference type="Gene3D" id="4.10.320.10">
    <property type="entry name" value="E3-binding domain"/>
    <property type="match status" value="1"/>
</dbReference>
<dbReference type="Pfam" id="PF02817">
    <property type="entry name" value="E3_binding"/>
    <property type="match status" value="1"/>
</dbReference>
<dbReference type="RefSeq" id="WP_323468450.1">
    <property type="nucleotide sequence ID" value="NZ_JAWJAY010001697.1"/>
</dbReference>
<comment type="similarity">
    <text evidence="1">Belongs to the 2-oxoacid dehydrogenase family.</text>
</comment>
<dbReference type="AlphaFoldDB" id="A0AAJ2U6L5"/>
<sequence length="76" mass="7983">VRVGDTIAVVDEGGREAQQLEQQSSQPVVKPEAPVANVGGSPHGSTEVEGKEIGQRLVASPAARKLARERGINLQE</sequence>
<name>A0AAJ2U6L5_ALKPS</name>
<protein>
    <submittedName>
        <fullName evidence="4">E3 binding domain-containing protein</fullName>
    </submittedName>
</protein>